<dbReference type="FunFam" id="1.20.5.170:FF:000026">
    <property type="entry name" value="Calcium-transporting ATPase"/>
    <property type="match status" value="1"/>
</dbReference>
<name>A0AAE1MHR8_9FABA</name>
<dbReference type="InterPro" id="IPR059000">
    <property type="entry name" value="ATPase_P-type_domA"/>
</dbReference>
<evidence type="ECO:0000313" key="7">
    <source>
        <dbReference type="Proteomes" id="UP001293593"/>
    </source>
</evidence>
<feature type="transmembrane region" description="Helical" evidence="2">
    <location>
        <begin position="502"/>
        <end position="522"/>
    </location>
</feature>
<keyword evidence="2" id="KW-0472">Membrane</keyword>
<feature type="transmembrane region" description="Helical" evidence="2">
    <location>
        <begin position="408"/>
        <end position="427"/>
    </location>
</feature>
<dbReference type="InterPro" id="IPR008250">
    <property type="entry name" value="ATPase_P-typ_transduc_dom_A_sf"/>
</dbReference>
<dbReference type="EMBL" id="JAWXYG010000009">
    <property type="protein sequence ID" value="KAK4262403.1"/>
    <property type="molecule type" value="Genomic_DNA"/>
</dbReference>
<dbReference type="GO" id="GO:0005516">
    <property type="term" value="F:calmodulin binding"/>
    <property type="evidence" value="ECO:0007669"/>
    <property type="project" value="InterPro"/>
</dbReference>
<keyword evidence="2" id="KW-1133">Transmembrane helix</keyword>
<evidence type="ECO:0000259" key="3">
    <source>
        <dbReference type="Pfam" id="PF00122"/>
    </source>
</evidence>
<evidence type="ECO:0000256" key="2">
    <source>
        <dbReference type="SAM" id="Phobius"/>
    </source>
</evidence>
<dbReference type="Gene3D" id="1.20.5.170">
    <property type="match status" value="1"/>
</dbReference>
<keyword evidence="2" id="KW-0812">Transmembrane</keyword>
<evidence type="ECO:0000259" key="5">
    <source>
        <dbReference type="Pfam" id="PF12515"/>
    </source>
</evidence>
<feature type="transmembrane region" description="Helical" evidence="2">
    <location>
        <begin position="439"/>
        <end position="458"/>
    </location>
</feature>
<dbReference type="InterPro" id="IPR024750">
    <property type="entry name" value="Ca_ATPase_N_dom"/>
</dbReference>
<dbReference type="Pfam" id="PF12515">
    <property type="entry name" value="CaATP_NAI"/>
    <property type="match status" value="1"/>
</dbReference>
<protein>
    <recommendedName>
        <fullName evidence="8">Calcium-transporting ATPase</fullName>
    </recommendedName>
</protein>
<dbReference type="Pfam" id="PF00122">
    <property type="entry name" value="E1-E2_ATPase"/>
    <property type="match status" value="1"/>
</dbReference>
<keyword evidence="1" id="KW-0460">Magnesium</keyword>
<sequence length="558" mass="62327">MEKFLTDERFTRVRSKNSSREALEKWRNLCGIVKNPKRRFRFTANLSKRDEADAMRRTNQELRVAILVSKAAIHFTQGVSPSDYVVPEDVNAEGFQICAEELGSIVDGRDIKKLQYHGGVNGLAGKLSASITDGLSNDTNLLNKRKKIYGINKFTESEARSFWGFVWEALQDMTPMIHGVCALVSVMVGIAMEGWPHWAHDGLGIVASILLVVFVTATSDYRQSLQFKDLDKEKKITIQVTRNGYRQKVSIYDLLPGDIVHLAIGDQVPADGLFLSGFSVMIDESCVTGESVPVMVSSENPFLLSGSKVEDGSCKMMVTKVGMRTQWGKLMATLSEGDDETPLQVKLNGVATIIGTISRLFFAVVAFSFSVQGLLTRKFQEGSLLTPVAVTLRYVCHDVQRSNMFVKVWRLMGFGSSITGFICFALGPSFQKLFGRWNLLKIVVYCILSSMFSLFILFANRFRLRLPSVFLLKVLVNFLVLLFTSLYSYYDDLAVMSMSLSIQLQPGFEVGMSNFFLGCLVLGFMKKNLLEGLGVALLCFIVMSIRAYSDFRQEQASN</sequence>
<feature type="transmembrane region" description="Helical" evidence="2">
    <location>
        <begin position="529"/>
        <end position="548"/>
    </location>
</feature>
<dbReference type="InterPro" id="IPR004014">
    <property type="entry name" value="ATPase_P-typ_cation-transptr_N"/>
</dbReference>
<organism evidence="6 7">
    <name type="scientific">Acacia crassicarpa</name>
    <name type="common">northern wattle</name>
    <dbReference type="NCBI Taxonomy" id="499986"/>
    <lineage>
        <taxon>Eukaryota</taxon>
        <taxon>Viridiplantae</taxon>
        <taxon>Streptophyta</taxon>
        <taxon>Embryophyta</taxon>
        <taxon>Tracheophyta</taxon>
        <taxon>Spermatophyta</taxon>
        <taxon>Magnoliopsida</taxon>
        <taxon>eudicotyledons</taxon>
        <taxon>Gunneridae</taxon>
        <taxon>Pentapetalae</taxon>
        <taxon>rosids</taxon>
        <taxon>fabids</taxon>
        <taxon>Fabales</taxon>
        <taxon>Fabaceae</taxon>
        <taxon>Caesalpinioideae</taxon>
        <taxon>mimosoid clade</taxon>
        <taxon>Acacieae</taxon>
        <taxon>Acacia</taxon>
    </lineage>
</organism>
<comment type="caution">
    <text evidence="6">The sequence shown here is derived from an EMBL/GenBank/DDBJ whole genome shotgun (WGS) entry which is preliminary data.</text>
</comment>
<dbReference type="AlphaFoldDB" id="A0AAE1MHR8"/>
<dbReference type="GO" id="GO:0005388">
    <property type="term" value="F:P-type calcium transporter activity"/>
    <property type="evidence" value="ECO:0007669"/>
    <property type="project" value="TreeGrafter"/>
</dbReference>
<evidence type="ECO:0000256" key="1">
    <source>
        <dbReference type="ARBA" id="ARBA00022842"/>
    </source>
</evidence>
<feature type="domain" description="Calcium-transporting P-type ATPase N-terminal autoinhibitory" evidence="5">
    <location>
        <begin position="7"/>
        <end position="51"/>
    </location>
</feature>
<dbReference type="InterPro" id="IPR023298">
    <property type="entry name" value="ATPase_P-typ_TM_dom_sf"/>
</dbReference>
<dbReference type="Proteomes" id="UP001293593">
    <property type="component" value="Unassembled WGS sequence"/>
</dbReference>
<dbReference type="GO" id="GO:0005886">
    <property type="term" value="C:plasma membrane"/>
    <property type="evidence" value="ECO:0007669"/>
    <property type="project" value="TreeGrafter"/>
</dbReference>
<keyword evidence="7" id="KW-1185">Reference proteome</keyword>
<evidence type="ECO:0000259" key="4">
    <source>
        <dbReference type="Pfam" id="PF00690"/>
    </source>
</evidence>
<dbReference type="SUPFAM" id="SSF81665">
    <property type="entry name" value="Calcium ATPase, transmembrane domain M"/>
    <property type="match status" value="1"/>
</dbReference>
<gene>
    <name evidence="6" type="ORF">QN277_027968</name>
</gene>
<dbReference type="Gene3D" id="2.70.150.10">
    <property type="entry name" value="Calcium-transporting ATPase, cytoplasmic transduction domain A"/>
    <property type="match status" value="1"/>
</dbReference>
<accession>A0AAE1MHR8</accession>
<dbReference type="Gene3D" id="1.20.1110.10">
    <property type="entry name" value="Calcium-transporting ATPase, transmembrane domain"/>
    <property type="match status" value="1"/>
</dbReference>
<dbReference type="PANTHER" id="PTHR24093">
    <property type="entry name" value="CATION TRANSPORTING ATPASE"/>
    <property type="match status" value="1"/>
</dbReference>
<feature type="domain" description="P-type ATPase A" evidence="3">
    <location>
        <begin position="236"/>
        <end position="333"/>
    </location>
</feature>
<dbReference type="PANTHER" id="PTHR24093:SF474">
    <property type="entry name" value="CALCIUM-TRANSPORTING ATPASE 2, PLASMA MEMBRANE-TYPE"/>
    <property type="match status" value="1"/>
</dbReference>
<feature type="transmembrane region" description="Helical" evidence="2">
    <location>
        <begin position="470"/>
        <end position="490"/>
    </location>
</feature>
<dbReference type="FunFam" id="2.70.150.10:FF:000006">
    <property type="entry name" value="Calcium-transporting ATPase"/>
    <property type="match status" value="1"/>
</dbReference>
<evidence type="ECO:0000313" key="6">
    <source>
        <dbReference type="EMBL" id="KAK4262403.1"/>
    </source>
</evidence>
<reference evidence="6" key="1">
    <citation type="submission" date="2023-10" db="EMBL/GenBank/DDBJ databases">
        <title>Chromosome-level genome of the transformable northern wattle, Acacia crassicarpa.</title>
        <authorList>
            <person name="Massaro I."/>
            <person name="Sinha N.R."/>
            <person name="Poethig S."/>
            <person name="Leichty A.R."/>
        </authorList>
    </citation>
    <scope>NUCLEOTIDE SEQUENCE</scope>
    <source>
        <strain evidence="6">Acra3RX</strain>
        <tissue evidence="6">Leaf</tissue>
    </source>
</reference>
<dbReference type="Pfam" id="PF00690">
    <property type="entry name" value="Cation_ATPase_N"/>
    <property type="match status" value="1"/>
</dbReference>
<feature type="domain" description="Cation-transporting P-type ATPase N-terminal" evidence="4">
    <location>
        <begin position="116"/>
        <end position="185"/>
    </location>
</feature>
<evidence type="ECO:0008006" key="8">
    <source>
        <dbReference type="Google" id="ProtNLM"/>
    </source>
</evidence>
<proteinExistence type="predicted"/>
<dbReference type="SUPFAM" id="SSF81653">
    <property type="entry name" value="Calcium ATPase, transduction domain A"/>
    <property type="match status" value="1"/>
</dbReference>